<comment type="caution">
    <text evidence="1">The sequence shown here is derived from an EMBL/GenBank/DDBJ whole genome shotgun (WGS) entry which is preliminary data.</text>
</comment>
<organism evidence="1 2">
    <name type="scientific">Companilactobacillus mindensis DSM 14500</name>
    <dbReference type="NCBI Taxonomy" id="1423770"/>
    <lineage>
        <taxon>Bacteria</taxon>
        <taxon>Bacillati</taxon>
        <taxon>Bacillota</taxon>
        <taxon>Bacilli</taxon>
        <taxon>Lactobacillales</taxon>
        <taxon>Lactobacillaceae</taxon>
        <taxon>Companilactobacillus</taxon>
    </lineage>
</organism>
<reference evidence="1 2" key="1">
    <citation type="journal article" date="2015" name="Genome Announc.">
        <title>Expanding the biotechnology potential of lactobacilli through comparative genomics of 213 strains and associated genera.</title>
        <authorList>
            <person name="Sun Z."/>
            <person name="Harris H.M."/>
            <person name="McCann A."/>
            <person name="Guo C."/>
            <person name="Argimon S."/>
            <person name="Zhang W."/>
            <person name="Yang X."/>
            <person name="Jeffery I.B."/>
            <person name="Cooney J.C."/>
            <person name="Kagawa T.F."/>
            <person name="Liu W."/>
            <person name="Song Y."/>
            <person name="Salvetti E."/>
            <person name="Wrobel A."/>
            <person name="Rasinkangas P."/>
            <person name="Parkhill J."/>
            <person name="Rea M.C."/>
            <person name="O'Sullivan O."/>
            <person name="Ritari J."/>
            <person name="Douillard F.P."/>
            <person name="Paul Ross R."/>
            <person name="Yang R."/>
            <person name="Briner A.E."/>
            <person name="Felis G.E."/>
            <person name="de Vos W.M."/>
            <person name="Barrangou R."/>
            <person name="Klaenhammer T.R."/>
            <person name="Caufield P.W."/>
            <person name="Cui Y."/>
            <person name="Zhang H."/>
            <person name="O'Toole P.W."/>
        </authorList>
    </citation>
    <scope>NUCLEOTIDE SEQUENCE [LARGE SCALE GENOMIC DNA]</scope>
    <source>
        <strain evidence="1 2">DSM 14500</strain>
    </source>
</reference>
<dbReference type="RefSeq" id="WP_057888195.1">
    <property type="nucleotide sequence ID" value="NZ_AZEZ01000073.1"/>
</dbReference>
<sequence>MQIKEMQVNVLNKKINEINIQRDFDIFVFKKNDTYKKNISFAALSNLKECAISNQYYFVHLISKKNSITLNELKELKIEGFEVSKTEPADLTDTSLFNLFFNMYGSRNFICENDTSSVYGEFYYPIIGQNKDKFFRSAMHVRYLSNNGLNMNVTTFKKVKNNHKKNFKQKMYQWDDPSLVPNRIENNDDAENYWIVGARKDENKNVNFFENANLKKLDDSKVGILNKFINEFNEEFKRYITIGLNNIDEVQQYDIEFNRETFLKRIGRERSFKEINIVDLVKSTQTSENIVKLKSILNDKGIQTTECNTTVPGFNICIIKSEEYFRNHPDQKDTHQESCGEVIVQNITDDNFKMPTRKNSDGEMSLFEEYQVDFKWENNNLLLKVLQELLSKKSIVDERIDKGLLSGSNIENNLYCLTFPKYDKEKRYTLISKLNKNNDITFNLIKDDIFDSTDPEIKKVVQFLEKFEINSMKQIWKVECIFYDSMENLNLILKTKLYALPNVNKIRDLLKLSNKDRSIEVSRIYNDNYEFKSLLDDKNEIAIFESINKELDSRLDSHYIKLKEYISLLKEYPTIENGRKALYKKYHEYLYRKYKDNVDEGYLPFSNHKQKEFRPSYDSLNGINFCEKIPGIKRDPQKTYYWIGSQNKSIKPSYPKGNPIRVIGTQLINNSGFNTEILKQFFDVDFVRINEATVQPFMVKFNNTYWELNKDNV</sequence>
<gene>
    <name evidence="1" type="ORF">FD29_GL000662</name>
</gene>
<dbReference type="Proteomes" id="UP000050872">
    <property type="component" value="Unassembled WGS sequence"/>
</dbReference>
<dbReference type="EMBL" id="AZEZ01000073">
    <property type="protein sequence ID" value="KRL43711.1"/>
    <property type="molecule type" value="Genomic_DNA"/>
</dbReference>
<dbReference type="STRING" id="1423770.FD29_GL000662"/>
<name>A0A0R1QFX6_9LACO</name>
<evidence type="ECO:0000313" key="1">
    <source>
        <dbReference type="EMBL" id="KRL43711.1"/>
    </source>
</evidence>
<dbReference type="PATRIC" id="fig|1423770.3.peg.676"/>
<dbReference type="AlphaFoldDB" id="A0A0R1QFX6"/>
<accession>A0A0R1QFX6</accession>
<proteinExistence type="predicted"/>
<evidence type="ECO:0000313" key="2">
    <source>
        <dbReference type="Proteomes" id="UP000050872"/>
    </source>
</evidence>
<dbReference type="OrthoDB" id="5826790at2"/>
<protein>
    <submittedName>
        <fullName evidence="1">Uncharacterized protein</fullName>
    </submittedName>
</protein>
<keyword evidence="2" id="KW-1185">Reference proteome</keyword>